<feature type="domain" description="Acyl-CoA dehydrogenase/oxidase N-terminal" evidence="3">
    <location>
        <begin position="39"/>
        <end position="111"/>
    </location>
</feature>
<dbReference type="SUPFAM" id="SSF47203">
    <property type="entry name" value="Acyl-CoA dehydrogenase C-terminal domain-like"/>
    <property type="match status" value="1"/>
</dbReference>
<dbReference type="GO" id="GO:0050660">
    <property type="term" value="F:flavin adenine dinucleotide binding"/>
    <property type="evidence" value="ECO:0007669"/>
    <property type="project" value="InterPro"/>
</dbReference>
<evidence type="ECO:0000259" key="4">
    <source>
        <dbReference type="Pfam" id="PF08028"/>
    </source>
</evidence>
<sequence>MTTTAPDAATSPQTSDEYSIPDPGPTDAELSEIFQPAFDHIATGAADRDANRELPTEAIRLLRERGFGRLRVPKDLGGYGATLRQTFSLLTDLAVADSNITQALRVHFYSVEAAVLGAHSEDETVAAGARDTLRKVSSGVLFGNAISEKGHGAVDRYQTTLTPDPENEGSYLLNGTKYYSTGSLFSDVISVSADLDGERVAVNVPVDDPGVQQIDDWDGFGQRLTGSGSTVFSEVKVSADQVAPGGYGTEGRQPDTSFLQLFHLVALAGIARRAADDVRDRVASRERTYTHAPADLPREDPLVQAALGRVYSAAFTARATALAVADRVDEAFGGTDEQVDDAELAASEAQVSLIPLVLDAVNEIFETGGASIVSDKLNLDRHWRNARTLAVHNPAIYKQQAIGRYALDGDGTALPYAWSAGVRDGNV</sequence>
<feature type="domain" description="Acyl-CoA dehydrogenase C-terminal" evidence="4">
    <location>
        <begin position="266"/>
        <end position="393"/>
    </location>
</feature>
<dbReference type="Pfam" id="PF02771">
    <property type="entry name" value="Acyl-CoA_dh_N"/>
    <property type="match status" value="1"/>
</dbReference>
<evidence type="ECO:0000313" key="6">
    <source>
        <dbReference type="Proteomes" id="UP000824190"/>
    </source>
</evidence>
<protein>
    <submittedName>
        <fullName evidence="5">Acyl-CoA dehydrogenase</fullName>
    </submittedName>
</protein>
<evidence type="ECO:0000256" key="2">
    <source>
        <dbReference type="SAM" id="MobiDB-lite"/>
    </source>
</evidence>
<dbReference type="AlphaFoldDB" id="A0A9D1ULB3"/>
<dbReference type="GO" id="GO:0008470">
    <property type="term" value="F:3-methylbutanoyl-CoA dehydrogenase activity"/>
    <property type="evidence" value="ECO:0007669"/>
    <property type="project" value="TreeGrafter"/>
</dbReference>
<dbReference type="InterPro" id="IPR036250">
    <property type="entry name" value="AcylCo_DH-like_C"/>
</dbReference>
<reference evidence="5" key="1">
    <citation type="journal article" date="2021" name="PeerJ">
        <title>Extensive microbial diversity within the chicken gut microbiome revealed by metagenomics and culture.</title>
        <authorList>
            <person name="Gilroy R."/>
            <person name="Ravi A."/>
            <person name="Getino M."/>
            <person name="Pursley I."/>
            <person name="Horton D.L."/>
            <person name="Alikhan N.F."/>
            <person name="Baker D."/>
            <person name="Gharbi K."/>
            <person name="Hall N."/>
            <person name="Watson M."/>
            <person name="Adriaenssens E.M."/>
            <person name="Foster-Nyarko E."/>
            <person name="Jarju S."/>
            <person name="Secka A."/>
            <person name="Antonio M."/>
            <person name="Oren A."/>
            <person name="Chaudhuri R.R."/>
            <person name="La Ragione R."/>
            <person name="Hildebrand F."/>
            <person name="Pallen M.J."/>
        </authorList>
    </citation>
    <scope>NUCLEOTIDE SEQUENCE</scope>
    <source>
        <strain evidence="5">CHK32-1732</strain>
    </source>
</reference>
<evidence type="ECO:0000256" key="1">
    <source>
        <dbReference type="ARBA" id="ARBA00023002"/>
    </source>
</evidence>
<dbReference type="Proteomes" id="UP000824190">
    <property type="component" value="Unassembled WGS sequence"/>
</dbReference>
<feature type="compositionally biased region" description="Polar residues" evidence="2">
    <location>
        <begin position="1"/>
        <end position="17"/>
    </location>
</feature>
<feature type="region of interest" description="Disordered" evidence="2">
    <location>
        <begin position="1"/>
        <end position="28"/>
    </location>
</feature>
<dbReference type="GO" id="GO:0006552">
    <property type="term" value="P:L-leucine catabolic process"/>
    <property type="evidence" value="ECO:0007669"/>
    <property type="project" value="TreeGrafter"/>
</dbReference>
<dbReference type="InterPro" id="IPR046373">
    <property type="entry name" value="Acyl-CoA_Oxase/DH_mid-dom_sf"/>
</dbReference>
<evidence type="ECO:0000313" key="5">
    <source>
        <dbReference type="EMBL" id="HIW90826.1"/>
    </source>
</evidence>
<dbReference type="PANTHER" id="PTHR43884">
    <property type="entry name" value="ACYL-COA DEHYDROGENASE"/>
    <property type="match status" value="1"/>
</dbReference>
<dbReference type="PANTHER" id="PTHR43884:SF12">
    <property type="entry name" value="ISOVALERYL-COA DEHYDROGENASE, MITOCHONDRIAL-RELATED"/>
    <property type="match status" value="1"/>
</dbReference>
<dbReference type="InterPro" id="IPR013107">
    <property type="entry name" value="Acyl-CoA_DH_C"/>
</dbReference>
<gene>
    <name evidence="5" type="ORF">H9870_04070</name>
</gene>
<dbReference type="Gene3D" id="1.10.540.10">
    <property type="entry name" value="Acyl-CoA dehydrogenase/oxidase, N-terminal domain"/>
    <property type="match status" value="1"/>
</dbReference>
<dbReference type="SUPFAM" id="SSF56645">
    <property type="entry name" value="Acyl-CoA dehydrogenase NM domain-like"/>
    <property type="match status" value="1"/>
</dbReference>
<proteinExistence type="predicted"/>
<comment type="caution">
    <text evidence="5">The sequence shown here is derived from an EMBL/GenBank/DDBJ whole genome shotgun (WGS) entry which is preliminary data.</text>
</comment>
<organism evidence="5 6">
    <name type="scientific">Candidatus Corynebacterium avicola</name>
    <dbReference type="NCBI Taxonomy" id="2838527"/>
    <lineage>
        <taxon>Bacteria</taxon>
        <taxon>Bacillati</taxon>
        <taxon>Actinomycetota</taxon>
        <taxon>Actinomycetes</taxon>
        <taxon>Mycobacteriales</taxon>
        <taxon>Corynebacteriaceae</taxon>
        <taxon>Corynebacterium</taxon>
    </lineage>
</organism>
<dbReference type="InterPro" id="IPR037069">
    <property type="entry name" value="AcylCoA_DH/ox_N_sf"/>
</dbReference>
<reference evidence="5" key="2">
    <citation type="submission" date="2021-04" db="EMBL/GenBank/DDBJ databases">
        <authorList>
            <person name="Gilroy R."/>
        </authorList>
    </citation>
    <scope>NUCLEOTIDE SEQUENCE</scope>
    <source>
        <strain evidence="5">CHK32-1732</strain>
    </source>
</reference>
<keyword evidence="1" id="KW-0560">Oxidoreductase</keyword>
<dbReference type="Pfam" id="PF08028">
    <property type="entry name" value="Acyl-CoA_dh_2"/>
    <property type="match status" value="1"/>
</dbReference>
<dbReference type="InterPro" id="IPR013786">
    <property type="entry name" value="AcylCoA_DH/ox_N"/>
</dbReference>
<name>A0A9D1ULB3_9CORY</name>
<evidence type="ECO:0000259" key="3">
    <source>
        <dbReference type="Pfam" id="PF02771"/>
    </source>
</evidence>
<accession>A0A9D1ULB3</accession>
<dbReference type="Gene3D" id="1.20.140.10">
    <property type="entry name" value="Butyryl-CoA Dehydrogenase, subunit A, domain 3"/>
    <property type="match status" value="1"/>
</dbReference>
<dbReference type="InterPro" id="IPR009100">
    <property type="entry name" value="AcylCoA_DH/oxidase_NM_dom_sf"/>
</dbReference>
<dbReference type="PIRSF" id="PIRSF016578">
    <property type="entry name" value="HsaA"/>
    <property type="match status" value="1"/>
</dbReference>
<dbReference type="EMBL" id="DXGC01000039">
    <property type="protein sequence ID" value="HIW90826.1"/>
    <property type="molecule type" value="Genomic_DNA"/>
</dbReference>
<dbReference type="Gene3D" id="2.40.110.10">
    <property type="entry name" value="Butyryl-CoA Dehydrogenase, subunit A, domain 2"/>
    <property type="match status" value="1"/>
</dbReference>